<dbReference type="EMBL" id="AP017423">
    <property type="protein sequence ID" value="BCX66251.1"/>
    <property type="molecule type" value="Genomic_DNA"/>
</dbReference>
<dbReference type="PANTHER" id="PTHR42673:SF21">
    <property type="entry name" value="GLUTATHIONE S-TRANSFERASE YFCF"/>
    <property type="match status" value="1"/>
</dbReference>
<keyword evidence="1" id="KW-1133">Transmembrane helix</keyword>
<keyword evidence="1" id="KW-0812">Transmembrane</keyword>
<dbReference type="Pfam" id="PF14834">
    <property type="entry name" value="GST_C_4"/>
    <property type="match status" value="1"/>
</dbReference>
<dbReference type="InterPro" id="IPR040079">
    <property type="entry name" value="Glutathione_S-Trfase"/>
</dbReference>
<evidence type="ECO:0000313" key="4">
    <source>
        <dbReference type="Proteomes" id="UP000218595"/>
    </source>
</evidence>
<dbReference type="Proteomes" id="UP000218595">
    <property type="component" value="Chromosome"/>
</dbReference>
<feature type="transmembrane region" description="Helical" evidence="1">
    <location>
        <begin position="21"/>
        <end position="39"/>
    </location>
</feature>
<dbReference type="CDD" id="cd00570">
    <property type="entry name" value="GST_N_family"/>
    <property type="match status" value="1"/>
</dbReference>
<reference evidence="3 4" key="1">
    <citation type="submission" date="2016-04" db="EMBL/GenBank/DDBJ databases">
        <title>Complete genome sequence of Pseudomonas sp. LAB-08 isolated from TCE contaminated aquifer soil.</title>
        <authorList>
            <person name="Dohra H."/>
            <person name="Suzuki K."/>
            <person name="Fatma A."/>
            <person name="Inuzuka Y."/>
            <person name="Honjo M."/>
            <person name="Tashiro Y."/>
            <person name="Futamata H."/>
        </authorList>
    </citation>
    <scope>NUCLEOTIDE SEQUENCE [LARGE SCALE GENOMIC DNA]</scope>
    <source>
        <strain evidence="3 4">LAB-08</strain>
    </source>
</reference>
<accession>A0ABM7RV73</accession>
<dbReference type="SFLD" id="SFLDG00358">
    <property type="entry name" value="Main_(cytGST)"/>
    <property type="match status" value="1"/>
</dbReference>
<dbReference type="InterPro" id="IPR004045">
    <property type="entry name" value="Glutathione_S-Trfase_N"/>
</dbReference>
<protein>
    <submittedName>
        <fullName evidence="3">Glutathione transferase</fullName>
    </submittedName>
</protein>
<evidence type="ECO:0000256" key="1">
    <source>
        <dbReference type="SAM" id="Phobius"/>
    </source>
</evidence>
<gene>
    <name evidence="3" type="primary">yfcF</name>
    <name evidence="3" type="ORF">LAB08_R08660</name>
</gene>
<dbReference type="SFLD" id="SFLDS00019">
    <property type="entry name" value="Glutathione_Transferase_(cytos"/>
    <property type="match status" value="1"/>
</dbReference>
<dbReference type="CDD" id="cd03195">
    <property type="entry name" value="GST_C_4"/>
    <property type="match status" value="1"/>
</dbReference>
<dbReference type="PANTHER" id="PTHR42673">
    <property type="entry name" value="MALEYLACETOACETATE ISOMERASE"/>
    <property type="match status" value="1"/>
</dbReference>
<proteinExistence type="predicted"/>
<dbReference type="PROSITE" id="PS50404">
    <property type="entry name" value="GST_NTER"/>
    <property type="match status" value="1"/>
</dbReference>
<feature type="domain" description="GST N-terminal" evidence="2">
    <location>
        <begin position="19"/>
        <end position="100"/>
    </location>
</feature>
<dbReference type="GO" id="GO:0016740">
    <property type="term" value="F:transferase activity"/>
    <property type="evidence" value="ECO:0007669"/>
    <property type="project" value="UniProtKB-KW"/>
</dbReference>
<dbReference type="NCBIfam" id="NF011693">
    <property type="entry name" value="PRK15113.1"/>
    <property type="match status" value="1"/>
</dbReference>
<keyword evidence="4" id="KW-1185">Reference proteome</keyword>
<name>A0ABM7RV73_9PSED</name>
<dbReference type="Pfam" id="PF13409">
    <property type="entry name" value="GST_N_2"/>
    <property type="match status" value="1"/>
</dbReference>
<evidence type="ECO:0000313" key="3">
    <source>
        <dbReference type="EMBL" id="BCX66251.1"/>
    </source>
</evidence>
<sequence>MQRIHVVSARERSMESTKLQLYVGADFVSAFAMSAFVALKEKQLSFELVTVDLKTRENYKATYHDLSLTNKIPTLVHEGFALSESSAIAEYLDELSPGSKKLLPHDIRQRARARQLQAWLRSDLLVVRKERPFDLVYFGKKDNPLSDEARAAVDRLFFVADRLLQEGAEHLFGDWSIADTDLAIMLNRLVANGDPVPSRLVAYVHRQWDRDSVRAWMDIERVAPAIQ</sequence>
<keyword evidence="3" id="KW-0808">Transferase</keyword>
<keyword evidence="1" id="KW-0472">Membrane</keyword>
<organism evidence="3 4">
    <name type="scientific">Pseudomonas izuensis</name>
    <dbReference type="NCBI Taxonomy" id="2684212"/>
    <lineage>
        <taxon>Bacteria</taxon>
        <taxon>Pseudomonadati</taxon>
        <taxon>Pseudomonadota</taxon>
        <taxon>Gammaproteobacteria</taxon>
        <taxon>Pseudomonadales</taxon>
        <taxon>Pseudomonadaceae</taxon>
        <taxon>Pseudomonas</taxon>
    </lineage>
</organism>
<dbReference type="InterPro" id="IPR034338">
    <property type="entry name" value="GST_4_C"/>
</dbReference>
<evidence type="ECO:0000259" key="2">
    <source>
        <dbReference type="PROSITE" id="PS50404"/>
    </source>
</evidence>